<reference evidence="1" key="1">
    <citation type="submission" date="2007-04" db="EMBL/GenBank/DDBJ databases">
        <authorList>
            <consortium name="The Broad Institute Genome Sequencing Platform"/>
            <person name="Birren B."/>
            <person name="Lander E."/>
            <person name="Galagan J."/>
            <person name="Nusbaum C."/>
            <person name="Devon K."/>
            <person name="Ma L.-J."/>
            <person name="Jaffe D."/>
            <person name="Butler J."/>
            <person name="Alvarez P."/>
            <person name="Gnerre S."/>
            <person name="Grabherr M."/>
            <person name="Kleber M."/>
            <person name="Mauceli E."/>
            <person name="Brockman W."/>
            <person name="MacCallum I.A."/>
            <person name="Young S."/>
            <person name="LaButti K."/>
            <person name="DeCaprio D."/>
            <person name="Crawford M."/>
            <person name="Koehrsen M."/>
            <person name="Engels R."/>
            <person name="Montgomery P."/>
            <person name="Pearson M."/>
            <person name="Howarth C."/>
            <person name="Larson L."/>
            <person name="White J."/>
            <person name="O'Leary S."/>
            <person name="Kodira C."/>
            <person name="Zeng Q."/>
            <person name="Yandava C."/>
            <person name="Alvarado L."/>
            <person name="Kistler C."/>
            <person name="Shim W.-B."/>
            <person name="Kang S."/>
            <person name="Woloshuk C."/>
        </authorList>
    </citation>
    <scope>NUCLEOTIDE SEQUENCE</scope>
    <source>
        <strain evidence="1">4287</strain>
    </source>
</reference>
<accession>A0A0J9WFS3</accession>
<dbReference type="EMBL" id="DS231696">
    <property type="protein sequence ID" value="KNA93781.1"/>
    <property type="molecule type" value="Genomic_DNA"/>
</dbReference>
<dbReference type="RefSeq" id="XP_018231827.1">
    <property type="nucleotide sequence ID" value="XM_018397804.1"/>
</dbReference>
<dbReference type="KEGG" id="fox:FOXG_17817"/>
<dbReference type="VEuPathDB" id="FungiDB:FOXG_17817"/>
<reference evidence="1" key="2">
    <citation type="journal article" date="2010" name="Nature">
        <title>Comparative genomics reveals mobile pathogenicity chromosomes in Fusarium.</title>
        <authorList>
            <person name="Ma L.J."/>
            <person name="van der Does H.C."/>
            <person name="Borkovich K.A."/>
            <person name="Coleman J.J."/>
            <person name="Daboussi M.J."/>
            <person name="Di Pietro A."/>
            <person name="Dufresne M."/>
            <person name="Freitag M."/>
            <person name="Grabherr M."/>
            <person name="Henrissat B."/>
            <person name="Houterman P.M."/>
            <person name="Kang S."/>
            <person name="Shim W.B."/>
            <person name="Woloshuk C."/>
            <person name="Xie X."/>
            <person name="Xu J.R."/>
            <person name="Antoniw J."/>
            <person name="Baker S.E."/>
            <person name="Bluhm B.H."/>
            <person name="Breakspear A."/>
            <person name="Brown D.W."/>
            <person name="Butchko R.A."/>
            <person name="Chapman S."/>
            <person name="Coulson R."/>
            <person name="Coutinho P.M."/>
            <person name="Danchin E.G."/>
            <person name="Diener A."/>
            <person name="Gale L.R."/>
            <person name="Gardiner D.M."/>
            <person name="Goff S."/>
            <person name="Hammond-Kosack K.E."/>
            <person name="Hilburn K."/>
            <person name="Hua-Van A."/>
            <person name="Jonkers W."/>
            <person name="Kazan K."/>
            <person name="Kodira C.D."/>
            <person name="Koehrsen M."/>
            <person name="Kumar L."/>
            <person name="Lee Y.H."/>
            <person name="Li L."/>
            <person name="Manners J.M."/>
            <person name="Miranda-Saavedra D."/>
            <person name="Mukherjee M."/>
            <person name="Park G."/>
            <person name="Park J."/>
            <person name="Park S.Y."/>
            <person name="Proctor R.H."/>
            <person name="Regev A."/>
            <person name="Ruiz-Roldan M.C."/>
            <person name="Sain D."/>
            <person name="Sakthikumar S."/>
            <person name="Sykes S."/>
            <person name="Schwartz D.C."/>
            <person name="Turgeon B.G."/>
            <person name="Wapinski I."/>
            <person name="Yoder O."/>
            <person name="Young S."/>
            <person name="Zeng Q."/>
            <person name="Zhou S."/>
            <person name="Galagan J."/>
            <person name="Cuomo C.A."/>
            <person name="Kistler H.C."/>
            <person name="Rep M."/>
        </authorList>
    </citation>
    <scope>NUCLEOTIDE SEQUENCE [LARGE SCALE GENOMIC DNA]</scope>
    <source>
        <strain evidence="1">4287</strain>
    </source>
</reference>
<dbReference type="Proteomes" id="UP000009097">
    <property type="component" value="Unassembled WGS sequence"/>
</dbReference>
<evidence type="ECO:0000313" key="2">
    <source>
        <dbReference type="Proteomes" id="UP000009097"/>
    </source>
</evidence>
<protein>
    <submittedName>
        <fullName evidence="1">Uncharacterized protein</fullName>
    </submittedName>
</protein>
<proteinExistence type="predicted"/>
<organism evidence="1 2">
    <name type="scientific">Fusarium oxysporum f. sp. lycopersici (strain 4287 / CBS 123668 / FGSC 9935 / NRRL 34936)</name>
    <name type="common">Fusarium vascular wilt of tomato</name>
    <dbReference type="NCBI Taxonomy" id="426428"/>
    <lineage>
        <taxon>Eukaryota</taxon>
        <taxon>Fungi</taxon>
        <taxon>Dikarya</taxon>
        <taxon>Ascomycota</taxon>
        <taxon>Pezizomycotina</taxon>
        <taxon>Sordariomycetes</taxon>
        <taxon>Hypocreomycetidae</taxon>
        <taxon>Hypocreales</taxon>
        <taxon>Nectriaceae</taxon>
        <taxon>Fusarium</taxon>
        <taxon>Fusarium oxysporum species complex</taxon>
    </lineage>
</organism>
<dbReference type="GeneID" id="28958523"/>
<gene>
    <name evidence="1" type="ORF">FOXG_17817</name>
</gene>
<evidence type="ECO:0000313" key="1">
    <source>
        <dbReference type="EMBL" id="KNA93781.1"/>
    </source>
</evidence>
<dbReference type="AlphaFoldDB" id="A0A0J9WFS3"/>
<sequence length="114" mass="13309">MCRSWTRPGGSPGFRTMRQRRVLYVHCCPGIEMAPPLVQELEFSVSKMMVMHRECDPWHWNSCDLYVWGGCDYKSVHAGPCPRAKWVGCHPSYRAQGIPRQRSPEVCENHLWLY</sequence>
<name>A0A0J9WFS3_FUSO4</name>